<reference evidence="2" key="1">
    <citation type="submission" date="2014-01" db="EMBL/GenBank/DDBJ databases">
        <authorList>
            <person name="Brown-Elliot B."/>
            <person name="Wallace R."/>
            <person name="Lenaerts A."/>
            <person name="Ordway D."/>
            <person name="DeGroote M.A."/>
            <person name="Parker T."/>
            <person name="Sizemore C."/>
            <person name="Tallon L.J."/>
            <person name="Sadzewicz L.K."/>
            <person name="Sengamalay N."/>
            <person name="Fraser C.M."/>
            <person name="Hine E."/>
            <person name="Shefchek K.A."/>
            <person name="Das S.P."/>
            <person name="Tettelin H."/>
        </authorList>
    </citation>
    <scope>NUCLEOTIDE SEQUENCE [LARGE SCALE GENOMIC DNA]</scope>
    <source>
        <strain evidence="2">4042</strain>
    </source>
</reference>
<accession>X8DML3</accession>
<proteinExistence type="predicted"/>
<name>X8DML3_MYCXE</name>
<dbReference type="AlphaFoldDB" id="X8DML3"/>
<dbReference type="EMBL" id="JAOB01000013">
    <property type="protein sequence ID" value="EUA68953.1"/>
    <property type="molecule type" value="Genomic_DNA"/>
</dbReference>
<organism evidence="2">
    <name type="scientific">Mycobacterium xenopi 4042</name>
    <dbReference type="NCBI Taxonomy" id="1299334"/>
    <lineage>
        <taxon>Bacteria</taxon>
        <taxon>Bacillati</taxon>
        <taxon>Actinomycetota</taxon>
        <taxon>Actinomycetes</taxon>
        <taxon>Mycobacteriales</taxon>
        <taxon>Mycobacteriaceae</taxon>
        <taxon>Mycobacterium</taxon>
    </lineage>
</organism>
<gene>
    <name evidence="2" type="ORF">I553_2141</name>
</gene>
<comment type="caution">
    <text evidence="2">The sequence shown here is derived from an EMBL/GenBank/DDBJ whole genome shotgun (WGS) entry which is preliminary data.</text>
</comment>
<feature type="compositionally biased region" description="Low complexity" evidence="1">
    <location>
        <begin position="162"/>
        <end position="182"/>
    </location>
</feature>
<evidence type="ECO:0000256" key="1">
    <source>
        <dbReference type="SAM" id="MobiDB-lite"/>
    </source>
</evidence>
<feature type="region of interest" description="Disordered" evidence="1">
    <location>
        <begin position="146"/>
        <end position="264"/>
    </location>
</feature>
<protein>
    <submittedName>
        <fullName evidence="2">Acyl-CoA dehydrogenase, middle domain protein</fullName>
    </submittedName>
</protein>
<dbReference type="InterPro" id="IPR009100">
    <property type="entry name" value="AcylCoA_DH/oxidase_NM_dom_sf"/>
</dbReference>
<dbReference type="InterPro" id="IPR046373">
    <property type="entry name" value="Acyl-CoA_Oxase/DH_mid-dom_sf"/>
</dbReference>
<dbReference type="SUPFAM" id="SSF56645">
    <property type="entry name" value="Acyl-CoA dehydrogenase NM domain-like"/>
    <property type="match status" value="1"/>
</dbReference>
<evidence type="ECO:0000313" key="2">
    <source>
        <dbReference type="EMBL" id="EUA68953.1"/>
    </source>
</evidence>
<sequence>MHRKCLPGLWTNAASALVLSQFRRHFRCSHADQITGTIHGFRLRAEVVLRSGDRAAMADFLPKIATGEAIATVAFPNGDDPFADIQLTAAPTADGHIVSGTAGFVLDAAVADIIYVFARSAGELELLAVSTDATGVVITRHRPWTRLASTPPSASTRRRRGSSAPSVARRRSTATSSTWRVSPWPTRALVVQRQCSTRRLPTPRRDTSSADPSVRSKRSNTSAPTCWWRLNSPGRWPTTPPRSPTRNPATSASRPRWPKPMSVTSMSARPLTTFRSTAGWVLPGSTPHTCISSGPSAHS</sequence>
<dbReference type="Gene3D" id="2.40.110.10">
    <property type="entry name" value="Butyryl-CoA Dehydrogenase, subunit A, domain 2"/>
    <property type="match status" value="1"/>
</dbReference>
<dbReference type="GO" id="GO:0016627">
    <property type="term" value="F:oxidoreductase activity, acting on the CH-CH group of donors"/>
    <property type="evidence" value="ECO:0007669"/>
    <property type="project" value="InterPro"/>
</dbReference>